<evidence type="ECO:0000313" key="2">
    <source>
        <dbReference type="Proteomes" id="UP000245697"/>
    </source>
</evidence>
<reference evidence="1 2" key="1">
    <citation type="submission" date="2018-05" db="EMBL/GenBank/DDBJ databases">
        <title>Genomic Encyclopedia of Archaeal and Bacterial Type Strains, Phase II (KMG-II): from individual species to whole genera.</title>
        <authorList>
            <person name="Goeker M."/>
        </authorList>
    </citation>
    <scope>NUCLEOTIDE SEQUENCE [LARGE SCALE GENOMIC DNA]</scope>
    <source>
        <strain evidence="1 2">DSM 45184</strain>
    </source>
</reference>
<dbReference type="AlphaFoldDB" id="A0A316EFR2"/>
<comment type="caution">
    <text evidence="1">The sequence shown here is derived from an EMBL/GenBank/DDBJ whole genome shotgun (WGS) entry which is preliminary data.</text>
</comment>
<keyword evidence="2" id="KW-1185">Reference proteome</keyword>
<name>A0A316EFR2_9ACTN</name>
<proteinExistence type="predicted"/>
<dbReference type="EMBL" id="QGGR01000046">
    <property type="protein sequence ID" value="PWK29503.1"/>
    <property type="molecule type" value="Genomic_DNA"/>
</dbReference>
<sequence length="289" mass="31705">MVGVEEANLLLDVTATGRPALRIEAAGRSLLLIRQGDDPVIIARVEDDHYGADYVRTGHYRSPVAPLRAAHTAGAAAGGDTAWWARWAHHFRSELARSRYGPLHAGRWLISSHVPRLRSGLWRWEVLGADRGYLDWVGDWPVLPLRTLSAADDGRVKAYRKRIHDGSLPPVLLWWVSGLVGYVVVDGHDRLAASLAEGRDPPMLALTLVDPEATAASERALVDRYLASEARMRRYPGTAAALTILGQRLGTDLWEATRAEARTRAWPLPGGTPAWTRLAARHAPDLAAV</sequence>
<protein>
    <submittedName>
        <fullName evidence="1">Uncharacterized protein</fullName>
    </submittedName>
</protein>
<organism evidence="1 2">
    <name type="scientific">Actinoplanes xinjiangensis</name>
    <dbReference type="NCBI Taxonomy" id="512350"/>
    <lineage>
        <taxon>Bacteria</taxon>
        <taxon>Bacillati</taxon>
        <taxon>Actinomycetota</taxon>
        <taxon>Actinomycetes</taxon>
        <taxon>Micromonosporales</taxon>
        <taxon>Micromonosporaceae</taxon>
        <taxon>Actinoplanes</taxon>
    </lineage>
</organism>
<accession>A0A316EFR2</accession>
<evidence type="ECO:0000313" key="1">
    <source>
        <dbReference type="EMBL" id="PWK29503.1"/>
    </source>
</evidence>
<gene>
    <name evidence="1" type="ORF">BC793_14618</name>
</gene>
<dbReference type="Proteomes" id="UP000245697">
    <property type="component" value="Unassembled WGS sequence"/>
</dbReference>